<evidence type="ECO:0000256" key="1">
    <source>
        <dbReference type="SAM" id="Coils"/>
    </source>
</evidence>
<dbReference type="OrthoDB" id="236068at2"/>
<evidence type="ECO:0000313" key="4">
    <source>
        <dbReference type="EMBL" id="TWT65312.1"/>
    </source>
</evidence>
<keyword evidence="5" id="KW-1185">Reference proteome</keyword>
<keyword evidence="2" id="KW-0732">Signal</keyword>
<dbReference type="Proteomes" id="UP000318053">
    <property type="component" value="Unassembled WGS sequence"/>
</dbReference>
<accession>A0A5C5XUN7</accession>
<sequence length="486" mass="54021" precursor="true">MTYPHNWVSSCAAVLAVAFLLSDCSADDVTKALNESRQSMAQQWTPDMANDVDFEWLDFNGDSGSIKRLPDGLRHHHSMTDGVRGIRACISLGGDFDIQVSYHDLEISEGEPTWHCGIGLVVQLDNHDRNRVTIYRRRDRIDGQHVLAMTRQELGENGKMTYVDGTQVADDSVAGRLRLARRGTTLTALQSDREGHHERVIGTVEVPPGPVEVQGVRLITQVGKGLETTVTWSDLRIHAQQIETYTLPPAGLTATELTAQLDANRENMADLANKVDETTGQGGLSWTLTPGATIAPDEPGFRLLVEASGDVESAIIRKRCDTRGDMDLETSLRILHIDPSTKPSTNNDVTLRFSAIPQVEVDQGVGRLREDRTVEIAEATLSLRYKEDGTKELNCRTVGRNHLGRVVYRPIRSIPVDSIDQMRIAVSDRTLYFLYSLPDDDERIVLARLPFKNDFVIREIGVAQTARGATGRSEVQWKKVQIFADE</sequence>
<dbReference type="Pfam" id="PF07622">
    <property type="entry name" value="DUF1583"/>
    <property type="match status" value="1"/>
</dbReference>
<feature type="chain" id="PRO_5022884128" description="DUF1583 domain-containing protein" evidence="2">
    <location>
        <begin position="27"/>
        <end position="486"/>
    </location>
</feature>
<proteinExistence type="predicted"/>
<reference evidence="4 5" key="1">
    <citation type="submission" date="2019-02" db="EMBL/GenBank/DDBJ databases">
        <title>Deep-cultivation of Planctomycetes and their phenomic and genomic characterization uncovers novel biology.</title>
        <authorList>
            <person name="Wiegand S."/>
            <person name="Jogler M."/>
            <person name="Boedeker C."/>
            <person name="Pinto D."/>
            <person name="Vollmers J."/>
            <person name="Rivas-Marin E."/>
            <person name="Kohn T."/>
            <person name="Peeters S.H."/>
            <person name="Heuer A."/>
            <person name="Rast P."/>
            <person name="Oberbeckmann S."/>
            <person name="Bunk B."/>
            <person name="Jeske O."/>
            <person name="Meyerdierks A."/>
            <person name="Storesund J.E."/>
            <person name="Kallscheuer N."/>
            <person name="Luecker S."/>
            <person name="Lage O.M."/>
            <person name="Pohl T."/>
            <person name="Merkel B.J."/>
            <person name="Hornburger P."/>
            <person name="Mueller R.-W."/>
            <person name="Bruemmer F."/>
            <person name="Labrenz M."/>
            <person name="Spormann A.M."/>
            <person name="Op Den Camp H."/>
            <person name="Overmann J."/>
            <person name="Amann R."/>
            <person name="Jetten M.S.M."/>
            <person name="Mascher T."/>
            <person name="Medema M.H."/>
            <person name="Devos D.P."/>
            <person name="Kaster A.-K."/>
            <person name="Ovreas L."/>
            <person name="Rohde M."/>
            <person name="Galperin M.Y."/>
            <person name="Jogler C."/>
        </authorList>
    </citation>
    <scope>NUCLEOTIDE SEQUENCE [LARGE SCALE GENOMIC DNA]</scope>
    <source>
        <strain evidence="4 5">CA85</strain>
    </source>
</reference>
<evidence type="ECO:0000313" key="5">
    <source>
        <dbReference type="Proteomes" id="UP000318053"/>
    </source>
</evidence>
<dbReference type="RefSeq" id="WP_146392147.1">
    <property type="nucleotide sequence ID" value="NZ_SJPK01000007.1"/>
</dbReference>
<evidence type="ECO:0000259" key="3">
    <source>
        <dbReference type="Pfam" id="PF07622"/>
    </source>
</evidence>
<feature type="domain" description="DUF1583" evidence="3">
    <location>
        <begin position="26"/>
        <end position="245"/>
    </location>
</feature>
<name>A0A5C5XUN7_9BACT</name>
<gene>
    <name evidence="4" type="ORF">CA85_32240</name>
</gene>
<dbReference type="EMBL" id="SJPK01000007">
    <property type="protein sequence ID" value="TWT65312.1"/>
    <property type="molecule type" value="Genomic_DNA"/>
</dbReference>
<feature type="coiled-coil region" evidence="1">
    <location>
        <begin position="254"/>
        <end position="281"/>
    </location>
</feature>
<comment type="caution">
    <text evidence="4">The sequence shown here is derived from an EMBL/GenBank/DDBJ whole genome shotgun (WGS) entry which is preliminary data.</text>
</comment>
<protein>
    <recommendedName>
        <fullName evidence="3">DUF1583 domain-containing protein</fullName>
    </recommendedName>
</protein>
<evidence type="ECO:0000256" key="2">
    <source>
        <dbReference type="SAM" id="SignalP"/>
    </source>
</evidence>
<organism evidence="4 5">
    <name type="scientific">Allorhodopirellula solitaria</name>
    <dbReference type="NCBI Taxonomy" id="2527987"/>
    <lineage>
        <taxon>Bacteria</taxon>
        <taxon>Pseudomonadati</taxon>
        <taxon>Planctomycetota</taxon>
        <taxon>Planctomycetia</taxon>
        <taxon>Pirellulales</taxon>
        <taxon>Pirellulaceae</taxon>
        <taxon>Allorhodopirellula</taxon>
    </lineage>
</organism>
<feature type="signal peptide" evidence="2">
    <location>
        <begin position="1"/>
        <end position="26"/>
    </location>
</feature>
<dbReference type="InterPro" id="IPR011475">
    <property type="entry name" value="DUF1583"/>
</dbReference>
<dbReference type="AlphaFoldDB" id="A0A5C5XUN7"/>
<keyword evidence="1" id="KW-0175">Coiled coil</keyword>